<dbReference type="SMART" id="SM00220">
    <property type="entry name" value="S_TKc"/>
    <property type="match status" value="1"/>
</dbReference>
<dbReference type="Proteomes" id="UP001153678">
    <property type="component" value="Unassembled WGS sequence"/>
</dbReference>
<dbReference type="GO" id="GO:0005634">
    <property type="term" value="C:nucleus"/>
    <property type="evidence" value="ECO:0007669"/>
    <property type="project" value="TreeGrafter"/>
</dbReference>
<dbReference type="AlphaFoldDB" id="A0A9W4SJB5"/>
<evidence type="ECO:0000256" key="1">
    <source>
        <dbReference type="PROSITE-ProRule" id="PRU10141"/>
    </source>
</evidence>
<dbReference type="GO" id="GO:0005737">
    <property type="term" value="C:cytoplasm"/>
    <property type="evidence" value="ECO:0007669"/>
    <property type="project" value="TreeGrafter"/>
</dbReference>
<dbReference type="Gene3D" id="1.10.510.10">
    <property type="entry name" value="Transferase(Phosphotransferase) domain 1"/>
    <property type="match status" value="1"/>
</dbReference>
<sequence>MVKRTASQILESPLNKEAKLDDFNIWGYFISSRGVITLEEKFYMFGDHEELKGNVIIIALFDLIEGCGEIFFAGIHHDEKNGATFESLCQDGINIKEKKWEKVSLKERFQLQDGMLLQFKRHKEFEIYEFRTANLSQCGCDKITNYDSQGCSTGNLSVVKNKCFLHKYEFIKRLGDGGFGNVHLVRNIYNGQLLAAKISKASLRMEYIAMKELQDVACVVKAREGFHDTKSNNYYLIMDWVKHNSLSTWIQKRSQDDGEILRNIIKCLVPSLKLIHDNGWLHRDIKPDNILVENESPLSLIITDFGLSRRLSSNPSDASGTPLYCAPEVLQKKPQRESADWWSLGQLIFSIYKGACLLRPVKVGLQEILLEIDHRLQIIKDGNEPNINKMIKSGNADVAEFILACLKLDEEERTYNKIIVNIVSFF</sequence>
<comment type="caution">
    <text evidence="3">The sequence shown here is derived from an EMBL/GenBank/DDBJ whole genome shotgun (WGS) entry which is preliminary data.</text>
</comment>
<dbReference type="SUPFAM" id="SSF56112">
    <property type="entry name" value="Protein kinase-like (PK-like)"/>
    <property type="match status" value="1"/>
</dbReference>
<accession>A0A9W4SJB5</accession>
<dbReference type="Pfam" id="PF00069">
    <property type="entry name" value="Pkinase"/>
    <property type="match status" value="1"/>
</dbReference>
<dbReference type="OrthoDB" id="10252171at2759"/>
<dbReference type="PROSITE" id="PS50011">
    <property type="entry name" value="PROTEIN_KINASE_DOM"/>
    <property type="match status" value="1"/>
</dbReference>
<feature type="binding site" evidence="1">
    <location>
        <position position="197"/>
    </location>
    <ligand>
        <name>ATP</name>
        <dbReference type="ChEBI" id="CHEBI:30616"/>
    </ligand>
</feature>
<dbReference type="InterPro" id="IPR017441">
    <property type="entry name" value="Protein_kinase_ATP_BS"/>
</dbReference>
<organism evidence="3 4">
    <name type="scientific">Funneliformis geosporum</name>
    <dbReference type="NCBI Taxonomy" id="1117311"/>
    <lineage>
        <taxon>Eukaryota</taxon>
        <taxon>Fungi</taxon>
        <taxon>Fungi incertae sedis</taxon>
        <taxon>Mucoromycota</taxon>
        <taxon>Glomeromycotina</taxon>
        <taxon>Glomeromycetes</taxon>
        <taxon>Glomerales</taxon>
        <taxon>Glomeraceae</taxon>
        <taxon>Funneliformis</taxon>
    </lineage>
</organism>
<dbReference type="PROSITE" id="PS00107">
    <property type="entry name" value="PROTEIN_KINASE_ATP"/>
    <property type="match status" value="1"/>
</dbReference>
<dbReference type="InterPro" id="IPR000719">
    <property type="entry name" value="Prot_kinase_dom"/>
</dbReference>
<name>A0A9W4SJB5_9GLOM</name>
<protein>
    <submittedName>
        <fullName evidence="3">16023_t:CDS:1</fullName>
    </submittedName>
</protein>
<keyword evidence="1" id="KW-0547">Nucleotide-binding</keyword>
<feature type="domain" description="Protein kinase" evidence="2">
    <location>
        <begin position="168"/>
        <end position="426"/>
    </location>
</feature>
<evidence type="ECO:0000313" key="3">
    <source>
        <dbReference type="EMBL" id="CAI2171166.1"/>
    </source>
</evidence>
<dbReference type="GO" id="GO:0004674">
    <property type="term" value="F:protein serine/threonine kinase activity"/>
    <property type="evidence" value="ECO:0007669"/>
    <property type="project" value="TreeGrafter"/>
</dbReference>
<evidence type="ECO:0000259" key="2">
    <source>
        <dbReference type="PROSITE" id="PS50011"/>
    </source>
</evidence>
<proteinExistence type="predicted"/>
<dbReference type="PANTHER" id="PTHR44167">
    <property type="entry name" value="OVARIAN-SPECIFIC SERINE/THREONINE-PROTEIN KINASE LOK-RELATED"/>
    <property type="match status" value="1"/>
</dbReference>
<dbReference type="InterPro" id="IPR011009">
    <property type="entry name" value="Kinase-like_dom_sf"/>
</dbReference>
<keyword evidence="4" id="KW-1185">Reference proteome</keyword>
<evidence type="ECO:0000313" key="4">
    <source>
        <dbReference type="Proteomes" id="UP001153678"/>
    </source>
</evidence>
<dbReference type="GO" id="GO:0005524">
    <property type="term" value="F:ATP binding"/>
    <property type="evidence" value="ECO:0007669"/>
    <property type="project" value="UniProtKB-UniRule"/>
</dbReference>
<dbReference type="GO" id="GO:0044773">
    <property type="term" value="P:mitotic DNA damage checkpoint signaling"/>
    <property type="evidence" value="ECO:0007669"/>
    <property type="project" value="TreeGrafter"/>
</dbReference>
<dbReference type="EMBL" id="CAMKVN010000788">
    <property type="protein sequence ID" value="CAI2171166.1"/>
    <property type="molecule type" value="Genomic_DNA"/>
</dbReference>
<reference evidence="3" key="1">
    <citation type="submission" date="2022-08" db="EMBL/GenBank/DDBJ databases">
        <authorList>
            <person name="Kallberg Y."/>
            <person name="Tangrot J."/>
            <person name="Rosling A."/>
        </authorList>
    </citation>
    <scope>NUCLEOTIDE SEQUENCE</scope>
    <source>
        <strain evidence="3">Wild A</strain>
    </source>
</reference>
<dbReference type="PANTHER" id="PTHR44167:SF24">
    <property type="entry name" value="SERINE_THREONINE-PROTEIN KINASE CHK2"/>
    <property type="match status" value="1"/>
</dbReference>
<keyword evidence="1" id="KW-0067">ATP-binding</keyword>
<gene>
    <name evidence="3" type="ORF">FWILDA_LOCUS4944</name>
</gene>